<reference evidence="10" key="1">
    <citation type="submission" date="2020-07" db="EMBL/GenBank/DDBJ databases">
        <title>Complete genome sequencing of Clostridia bacterium strain 12CBH8.</title>
        <authorList>
            <person name="Sakamoto M."/>
            <person name="Murakami T."/>
            <person name="Mori H."/>
        </authorList>
    </citation>
    <scope>NUCLEOTIDE SEQUENCE [LARGE SCALE GENOMIC DNA]</scope>
    <source>
        <strain evidence="10">12CBH8</strain>
    </source>
</reference>
<name>A0A7I8CY86_9FIRM</name>
<accession>A0A7I8CY86</accession>
<feature type="binding site" evidence="7">
    <location>
        <position position="180"/>
    </location>
    <ligand>
        <name>L-aspartate</name>
        <dbReference type="ChEBI" id="CHEBI:29991"/>
    </ligand>
</feature>
<evidence type="ECO:0000256" key="3">
    <source>
        <dbReference type="ARBA" id="ARBA00022741"/>
    </source>
</evidence>
<dbReference type="EC" id="6.1.1.12" evidence="7"/>
<evidence type="ECO:0000256" key="4">
    <source>
        <dbReference type="ARBA" id="ARBA00022840"/>
    </source>
</evidence>
<comment type="subcellular location">
    <subcellularLocation>
        <location evidence="7">Cytoplasm</location>
    </subcellularLocation>
</comment>
<dbReference type="InterPro" id="IPR004364">
    <property type="entry name" value="Aa-tRNA-synt_II"/>
</dbReference>
<dbReference type="GO" id="GO:0005737">
    <property type="term" value="C:cytoplasm"/>
    <property type="evidence" value="ECO:0007669"/>
    <property type="project" value="UniProtKB-SubCell"/>
</dbReference>
<gene>
    <name evidence="9" type="primary">aspS_1</name>
    <name evidence="7" type="synonym">aspS</name>
    <name evidence="9" type="ORF">C12CBH8_00790</name>
</gene>
<organism evidence="9 10">
    <name type="scientific">Solibaculum mannosilyticum</name>
    <dbReference type="NCBI Taxonomy" id="2780922"/>
    <lineage>
        <taxon>Bacteria</taxon>
        <taxon>Bacillati</taxon>
        <taxon>Bacillota</taxon>
        <taxon>Clostridia</taxon>
        <taxon>Eubacteriales</taxon>
        <taxon>Oscillospiraceae</taxon>
        <taxon>Solibaculum</taxon>
    </lineage>
</organism>
<keyword evidence="10" id="KW-1185">Reference proteome</keyword>
<dbReference type="Gene3D" id="3.30.1360.30">
    <property type="entry name" value="GAD-like domain"/>
    <property type="match status" value="1"/>
</dbReference>
<dbReference type="Pfam" id="PF00152">
    <property type="entry name" value="tRNA-synt_2"/>
    <property type="match status" value="1"/>
</dbReference>
<dbReference type="Pfam" id="PF01336">
    <property type="entry name" value="tRNA_anti-codon"/>
    <property type="match status" value="1"/>
</dbReference>
<dbReference type="PROSITE" id="PS50862">
    <property type="entry name" value="AA_TRNA_LIGASE_II"/>
    <property type="match status" value="1"/>
</dbReference>
<dbReference type="GO" id="GO:0004815">
    <property type="term" value="F:aspartate-tRNA ligase activity"/>
    <property type="evidence" value="ECO:0007669"/>
    <property type="project" value="UniProtKB-UniRule"/>
</dbReference>
<evidence type="ECO:0000256" key="7">
    <source>
        <dbReference type="HAMAP-Rule" id="MF_00044"/>
    </source>
</evidence>
<dbReference type="NCBIfam" id="TIGR00459">
    <property type="entry name" value="aspS_bact"/>
    <property type="match status" value="1"/>
</dbReference>
<dbReference type="GO" id="GO:0003676">
    <property type="term" value="F:nucleic acid binding"/>
    <property type="evidence" value="ECO:0007669"/>
    <property type="project" value="InterPro"/>
</dbReference>
<dbReference type="HAMAP" id="MF_00044">
    <property type="entry name" value="Asp_tRNA_synth_type1"/>
    <property type="match status" value="1"/>
</dbReference>
<evidence type="ECO:0000259" key="8">
    <source>
        <dbReference type="PROSITE" id="PS50862"/>
    </source>
</evidence>
<protein>
    <recommendedName>
        <fullName evidence="7">Aspartate--tRNA ligase</fullName>
        <ecNumber evidence="7">6.1.1.12</ecNumber>
    </recommendedName>
    <alternativeName>
        <fullName evidence="7">Aspartyl-tRNA synthetase</fullName>
        <shortName evidence="7">AspRS</shortName>
    </alternativeName>
</protein>
<feature type="binding site" evidence="7">
    <location>
        <position position="235"/>
    </location>
    <ligand>
        <name>ATP</name>
        <dbReference type="ChEBI" id="CHEBI:30616"/>
    </ligand>
</feature>
<evidence type="ECO:0000256" key="1">
    <source>
        <dbReference type="ARBA" id="ARBA00006303"/>
    </source>
</evidence>
<dbReference type="InterPro" id="IPR012340">
    <property type="entry name" value="NA-bd_OB-fold"/>
</dbReference>
<keyword evidence="2 7" id="KW-0436">Ligase</keyword>
<keyword evidence="3 7" id="KW-0547">Nucleotide-binding</keyword>
<evidence type="ECO:0000313" key="9">
    <source>
        <dbReference type="EMBL" id="BCI59440.1"/>
    </source>
</evidence>
<dbReference type="GO" id="GO:0005524">
    <property type="term" value="F:ATP binding"/>
    <property type="evidence" value="ECO:0007669"/>
    <property type="project" value="UniProtKB-UniRule"/>
</dbReference>
<dbReference type="InterPro" id="IPR045864">
    <property type="entry name" value="aa-tRNA-synth_II/BPL/LPL"/>
</dbReference>
<feature type="binding site" evidence="7">
    <location>
        <begin position="226"/>
        <end position="228"/>
    </location>
    <ligand>
        <name>ATP</name>
        <dbReference type="ChEBI" id="CHEBI:30616"/>
    </ligand>
</feature>
<proteinExistence type="inferred from homology"/>
<feature type="binding site" evidence="7">
    <location>
        <position position="226"/>
    </location>
    <ligand>
        <name>L-aspartate</name>
        <dbReference type="ChEBI" id="CHEBI:29991"/>
    </ligand>
</feature>
<feature type="binding site" evidence="7">
    <location>
        <position position="453"/>
    </location>
    <ligand>
        <name>L-aspartate</name>
        <dbReference type="ChEBI" id="CHEBI:29991"/>
    </ligand>
</feature>
<dbReference type="GO" id="GO:0140096">
    <property type="term" value="F:catalytic activity, acting on a protein"/>
    <property type="evidence" value="ECO:0007669"/>
    <property type="project" value="UniProtKB-ARBA"/>
</dbReference>
<dbReference type="NCBIfam" id="NF001750">
    <property type="entry name" value="PRK00476.1"/>
    <property type="match status" value="1"/>
</dbReference>
<dbReference type="AlphaFoldDB" id="A0A7I8CY86"/>
<feature type="binding site" evidence="7">
    <location>
        <position position="494"/>
    </location>
    <ligand>
        <name>L-aspartate</name>
        <dbReference type="ChEBI" id="CHEBI:29991"/>
    </ligand>
</feature>
<feature type="region of interest" description="Aspartate" evidence="7">
    <location>
        <begin position="204"/>
        <end position="207"/>
    </location>
</feature>
<dbReference type="Gene3D" id="2.40.50.140">
    <property type="entry name" value="Nucleic acid-binding proteins"/>
    <property type="match status" value="1"/>
</dbReference>
<dbReference type="InterPro" id="IPR002312">
    <property type="entry name" value="Asp/Asn-tRNA-synth_IIb"/>
</dbReference>
<dbReference type="SUPFAM" id="SSF55261">
    <property type="entry name" value="GAD domain-like"/>
    <property type="match status" value="1"/>
</dbReference>
<evidence type="ECO:0000313" key="10">
    <source>
        <dbReference type="Proteomes" id="UP000593890"/>
    </source>
</evidence>
<dbReference type="KEGG" id="sman:C12CBH8_00790"/>
<dbReference type="InterPro" id="IPR047089">
    <property type="entry name" value="Asp-tRNA-ligase_1_N"/>
</dbReference>
<keyword evidence="7" id="KW-0963">Cytoplasm</keyword>
<feature type="binding site" evidence="7">
    <location>
        <position position="487"/>
    </location>
    <ligand>
        <name>ATP</name>
        <dbReference type="ChEBI" id="CHEBI:30616"/>
    </ligand>
</feature>
<dbReference type="InterPro" id="IPR004365">
    <property type="entry name" value="NA-bd_OB_tRNA"/>
</dbReference>
<dbReference type="SUPFAM" id="SSF55681">
    <property type="entry name" value="Class II aaRS and biotin synthetases"/>
    <property type="match status" value="1"/>
</dbReference>
<dbReference type="EMBL" id="AP023321">
    <property type="protein sequence ID" value="BCI59440.1"/>
    <property type="molecule type" value="Genomic_DNA"/>
</dbReference>
<feature type="domain" description="Aminoacyl-transfer RNA synthetases class-II family profile" evidence="8">
    <location>
        <begin position="147"/>
        <end position="558"/>
    </location>
</feature>
<keyword evidence="5 7" id="KW-0648">Protein biosynthesis</keyword>
<keyword evidence="4 7" id="KW-0067">ATP-binding</keyword>
<dbReference type="RefSeq" id="WP_090263851.1">
    <property type="nucleotide sequence ID" value="NZ_AP023321.1"/>
</dbReference>
<evidence type="ECO:0000256" key="5">
    <source>
        <dbReference type="ARBA" id="ARBA00022917"/>
    </source>
</evidence>
<dbReference type="Pfam" id="PF02938">
    <property type="entry name" value="GAD"/>
    <property type="match status" value="1"/>
</dbReference>
<comment type="catalytic activity">
    <reaction evidence="7">
        <text>tRNA(Asp) + L-aspartate + ATP = L-aspartyl-tRNA(Asp) + AMP + diphosphate</text>
        <dbReference type="Rhea" id="RHEA:19649"/>
        <dbReference type="Rhea" id="RHEA-COMP:9660"/>
        <dbReference type="Rhea" id="RHEA-COMP:9678"/>
        <dbReference type="ChEBI" id="CHEBI:29991"/>
        <dbReference type="ChEBI" id="CHEBI:30616"/>
        <dbReference type="ChEBI" id="CHEBI:33019"/>
        <dbReference type="ChEBI" id="CHEBI:78442"/>
        <dbReference type="ChEBI" id="CHEBI:78516"/>
        <dbReference type="ChEBI" id="CHEBI:456215"/>
        <dbReference type="EC" id="6.1.1.12"/>
    </reaction>
</comment>
<dbReference type="CDD" id="cd00777">
    <property type="entry name" value="AspRS_core"/>
    <property type="match status" value="1"/>
</dbReference>
<dbReference type="PANTHER" id="PTHR22594:SF5">
    <property type="entry name" value="ASPARTATE--TRNA LIGASE, MITOCHONDRIAL"/>
    <property type="match status" value="1"/>
</dbReference>
<comment type="subunit">
    <text evidence="7">Homodimer.</text>
</comment>
<dbReference type="GO" id="GO:0006422">
    <property type="term" value="P:aspartyl-tRNA aminoacylation"/>
    <property type="evidence" value="ECO:0007669"/>
    <property type="project" value="UniProtKB-UniRule"/>
</dbReference>
<sequence length="597" mass="66796">MAETMQGLSRTLTCGDARESHIGKTVTVCGWVQRQRDLGGLIFVDLRDRTGIVQLAFDDNTDRAVFEKASTLRSEYVIAAVGEVRARSAVNNEIPTGKVEVAVTELRILSLAETPPFEISDDCNAREELRLKYRYLDLRRPSLQRNLRLKHQVMKATRDYFDAHGFLELETPMLIRSTPEGARDFLVPSRLHNGEFYALPQSPQLYKQLLMVSGCDRYMQLARCFRDEDLRADRQPEFTQIDLEMSFVSMEDILELGEGYVSTLFKEVLGVDIPLPLPRMTYAEAMSRFGSDKPDTRFGMEITDVSDLVKDCGFGVFSSAVQNGGSVRGIVAKGAAGTLSRKEMDKLTEFARGIGAKGMAWVRWVEDKPASSFGKFFSAEEMDALLACLGAEKGDAVLMIADKNRVTLPVLGALRLEVARKLDIIPDTYNFLWITEFPFFEWDEETETWVAMHHPFTAPMDECIPLLDSDPGAVRAKAYDLVLNGVELSSGSIRITDPELQDKMFHALGLGDEEIKQKFGFLTSAFQYGAPPHGGLGIGLDRLVMLMAKADSIREVIPFPKVQNARELMTSCPSPVDQQQLDELGLCITHTEQKEEQ</sequence>
<dbReference type="SUPFAM" id="SSF50249">
    <property type="entry name" value="Nucleic acid-binding proteins"/>
    <property type="match status" value="1"/>
</dbReference>
<dbReference type="PRINTS" id="PR01042">
    <property type="entry name" value="TRNASYNTHASP"/>
</dbReference>
<dbReference type="InterPro" id="IPR004524">
    <property type="entry name" value="Asp-tRNA-ligase_1"/>
</dbReference>
<comment type="similarity">
    <text evidence="1 7">Belongs to the class-II aminoacyl-tRNA synthetase family. Type 1 subfamily.</text>
</comment>
<dbReference type="GO" id="GO:0016740">
    <property type="term" value="F:transferase activity"/>
    <property type="evidence" value="ECO:0007669"/>
    <property type="project" value="UniProtKB-ARBA"/>
</dbReference>
<dbReference type="InterPro" id="IPR006195">
    <property type="entry name" value="aa-tRNA-synth_II"/>
</dbReference>
<dbReference type="InterPro" id="IPR047090">
    <property type="entry name" value="AspRS_core"/>
</dbReference>
<dbReference type="PANTHER" id="PTHR22594">
    <property type="entry name" value="ASPARTYL/LYSYL-TRNA SYNTHETASE"/>
    <property type="match status" value="1"/>
</dbReference>
<comment type="caution">
    <text evidence="7">Lacks conserved residue(s) required for the propagation of feature annotation.</text>
</comment>
<feature type="binding site" evidence="7">
    <location>
        <begin position="539"/>
        <end position="542"/>
    </location>
    <ligand>
        <name>ATP</name>
        <dbReference type="ChEBI" id="CHEBI:30616"/>
    </ligand>
</feature>
<dbReference type="InterPro" id="IPR029351">
    <property type="entry name" value="GAD_dom"/>
</dbReference>
<evidence type="ECO:0000256" key="6">
    <source>
        <dbReference type="ARBA" id="ARBA00023146"/>
    </source>
</evidence>
<dbReference type="CDD" id="cd04317">
    <property type="entry name" value="EcAspRS_like_N"/>
    <property type="match status" value="1"/>
</dbReference>
<dbReference type="Gene3D" id="3.30.930.10">
    <property type="entry name" value="Bira Bifunctional Protein, Domain 2"/>
    <property type="match status" value="1"/>
</dbReference>
<keyword evidence="6 7" id="KW-0030">Aminoacyl-tRNA synthetase</keyword>
<evidence type="ECO:0000256" key="2">
    <source>
        <dbReference type="ARBA" id="ARBA00022598"/>
    </source>
</evidence>
<dbReference type="Proteomes" id="UP000593890">
    <property type="component" value="Chromosome"/>
</dbReference>
<comment type="function">
    <text evidence="7">Catalyzes the attachment of L-aspartate to tRNA(Asp) in a two-step reaction: L-aspartate is first activated by ATP to form Asp-AMP and then transferred to the acceptor end of tRNA(Asp).</text>
</comment>
<dbReference type="InterPro" id="IPR004115">
    <property type="entry name" value="GAD-like_sf"/>
</dbReference>